<keyword evidence="3" id="KW-1185">Reference proteome</keyword>
<dbReference type="AlphaFoldDB" id="A0A3P8L4V8"/>
<feature type="region of interest" description="Disordered" evidence="1">
    <location>
        <begin position="291"/>
        <end position="317"/>
    </location>
</feature>
<evidence type="ECO:0000256" key="1">
    <source>
        <dbReference type="SAM" id="MobiDB-lite"/>
    </source>
</evidence>
<evidence type="ECO:0000313" key="3">
    <source>
        <dbReference type="Proteomes" id="UP000272942"/>
    </source>
</evidence>
<proteinExistence type="predicted"/>
<dbReference type="Proteomes" id="UP000272942">
    <property type="component" value="Unassembled WGS sequence"/>
</dbReference>
<dbReference type="OrthoDB" id="2219495at2759"/>
<reference evidence="2 3" key="1">
    <citation type="submission" date="2018-11" db="EMBL/GenBank/DDBJ databases">
        <authorList>
            <consortium name="Pathogen Informatics"/>
        </authorList>
    </citation>
    <scope>NUCLEOTIDE SEQUENCE [LARGE SCALE GENOMIC DNA]</scope>
    <source>
        <strain evidence="2 3">Egypt</strain>
    </source>
</reference>
<protein>
    <submittedName>
        <fullName evidence="2">Uncharacterized protein</fullName>
    </submittedName>
</protein>
<accession>A0A3P8L4V8</accession>
<feature type="compositionally biased region" description="Polar residues" evidence="1">
    <location>
        <begin position="291"/>
        <end position="309"/>
    </location>
</feature>
<name>A0A3P8L4V8_9TREM</name>
<sequence>MTGAVATRQIINGLIAHNKLNDWSMALPTNSVESIRCHSKSVGISDAYVVGQSVCTSESSIEFFGVTGLTLRPLDRCPLLYSPVSEDVPASPLMLVPNEVSLRMEFHVEAVLDMVTQLEEQHVNGNESPNSDCWDRQDADVRTRVTDLSRSNLESQLIEFFLAEVEYDLTEPLVTNNPYHFLRRNGSPGIRSWPCPTARLESLPSNLYAEFIIDDGSGVGVSNTTPENRDNNGFGQPFILTPKSPNEGPVSVLCASLLQPTQSLSSEVIRITVNQDLAQMDNFHLGDESNRSTCLVSTPQAGQGGSESAQMKKDLDSNNSAGSVLTVSYTHGEEDATNWFNQPGVLQTQLFGAAADHWWSKGDALLTMAVHRYLQHRWVICSTGSLDNEAVIPEIPDPIHTHVARMQHSAHAQEEPLLSQIESDSLPHLMDYHGRVIRLQQNAWEELTRRAHLLIPALFPSSALSLPDVTEPCAFRELSDIVQLVGAAQLI</sequence>
<evidence type="ECO:0000313" key="2">
    <source>
        <dbReference type="EMBL" id="VDP89809.1"/>
    </source>
</evidence>
<dbReference type="EMBL" id="UZAN01053050">
    <property type="protein sequence ID" value="VDP89809.1"/>
    <property type="molecule type" value="Genomic_DNA"/>
</dbReference>
<gene>
    <name evidence="2" type="ORF">ECPE_LOCUS12537</name>
</gene>
<organism evidence="2 3">
    <name type="scientific">Echinostoma caproni</name>
    <dbReference type="NCBI Taxonomy" id="27848"/>
    <lineage>
        <taxon>Eukaryota</taxon>
        <taxon>Metazoa</taxon>
        <taxon>Spiralia</taxon>
        <taxon>Lophotrochozoa</taxon>
        <taxon>Platyhelminthes</taxon>
        <taxon>Trematoda</taxon>
        <taxon>Digenea</taxon>
        <taxon>Plagiorchiida</taxon>
        <taxon>Echinostomata</taxon>
        <taxon>Echinostomatoidea</taxon>
        <taxon>Echinostomatidae</taxon>
        <taxon>Echinostoma</taxon>
    </lineage>
</organism>